<evidence type="ECO:0000313" key="2">
    <source>
        <dbReference type="Proteomes" id="UP000694559"/>
    </source>
</evidence>
<proteinExistence type="predicted"/>
<dbReference type="OrthoDB" id="1562405at2759"/>
<dbReference type="AlphaFoldDB" id="A0A8C6V8N9"/>
<evidence type="ECO:0000313" key="1">
    <source>
        <dbReference type="Ensembl" id="ENSNNAP00000001999.1"/>
    </source>
</evidence>
<organism evidence="1 2">
    <name type="scientific">Naja naja</name>
    <name type="common">Indian cobra</name>
    <dbReference type="NCBI Taxonomy" id="35670"/>
    <lineage>
        <taxon>Eukaryota</taxon>
        <taxon>Metazoa</taxon>
        <taxon>Chordata</taxon>
        <taxon>Craniata</taxon>
        <taxon>Vertebrata</taxon>
        <taxon>Euteleostomi</taxon>
        <taxon>Lepidosauria</taxon>
        <taxon>Squamata</taxon>
        <taxon>Bifurcata</taxon>
        <taxon>Unidentata</taxon>
        <taxon>Episquamata</taxon>
        <taxon>Toxicofera</taxon>
        <taxon>Serpentes</taxon>
        <taxon>Colubroidea</taxon>
        <taxon>Elapidae</taxon>
        <taxon>Elapinae</taxon>
        <taxon>Naja</taxon>
    </lineage>
</organism>
<keyword evidence="2" id="KW-1185">Reference proteome</keyword>
<dbReference type="Ensembl" id="ENSNNAT00000002100.1">
    <property type="protein sequence ID" value="ENSNNAP00000001999.1"/>
    <property type="gene ID" value="ENSNNAG00000001404.1"/>
</dbReference>
<dbReference type="Proteomes" id="UP000694559">
    <property type="component" value="Unplaced"/>
</dbReference>
<protein>
    <submittedName>
        <fullName evidence="1">Uncharacterized protein</fullName>
    </submittedName>
</protein>
<accession>A0A8C6V8N9</accession>
<reference evidence="1" key="1">
    <citation type="submission" date="2025-08" db="UniProtKB">
        <authorList>
            <consortium name="Ensembl"/>
        </authorList>
    </citation>
    <scope>IDENTIFICATION</scope>
</reference>
<name>A0A8C6V8N9_NAJNA</name>
<reference evidence="1" key="2">
    <citation type="submission" date="2025-09" db="UniProtKB">
        <authorList>
            <consortium name="Ensembl"/>
        </authorList>
    </citation>
    <scope>IDENTIFICATION</scope>
</reference>
<sequence>MHGEAELGRWLKRPQRGLHVPQVRHHGYRVPCWSGGWTRRPPRFPSGTVILPGVEGRRWAACPPGRSAKAELKIQSFWVFGIQNLSLKFQEEQQTVVSWEPPLGPTSRLK</sequence>